<evidence type="ECO:0000256" key="2">
    <source>
        <dbReference type="ARBA" id="ARBA00022692"/>
    </source>
</evidence>
<keyword evidence="11" id="KW-1185">Reference proteome</keyword>
<keyword evidence="5" id="KW-0675">Receptor</keyword>
<evidence type="ECO:0000313" key="10">
    <source>
        <dbReference type="EMBL" id="KAK3239062.1"/>
    </source>
</evidence>
<dbReference type="PANTHER" id="PTHR24060">
    <property type="entry name" value="METABOTROPIC GLUTAMATE RECEPTOR"/>
    <property type="match status" value="1"/>
</dbReference>
<evidence type="ECO:0000313" key="11">
    <source>
        <dbReference type="Proteomes" id="UP001190700"/>
    </source>
</evidence>
<feature type="non-terminal residue" evidence="10">
    <location>
        <position position="967"/>
    </location>
</feature>
<feature type="compositionally biased region" description="Basic and acidic residues" evidence="7">
    <location>
        <begin position="776"/>
        <end position="786"/>
    </location>
</feature>
<keyword evidence="6" id="KW-0325">Glycoprotein</keyword>
<dbReference type="SUPFAM" id="SSF57184">
    <property type="entry name" value="Growth factor receptor domain"/>
    <property type="match status" value="1"/>
</dbReference>
<feature type="transmembrane region" description="Helical" evidence="8">
    <location>
        <begin position="871"/>
        <end position="893"/>
    </location>
</feature>
<feature type="domain" description="Receptor ligand binding region" evidence="9">
    <location>
        <begin position="220"/>
        <end position="481"/>
    </location>
</feature>
<dbReference type="PRINTS" id="PR00248">
    <property type="entry name" value="GPCRMGR"/>
</dbReference>
<dbReference type="Proteomes" id="UP001190700">
    <property type="component" value="Unassembled WGS sequence"/>
</dbReference>
<dbReference type="GO" id="GO:0016020">
    <property type="term" value="C:membrane"/>
    <property type="evidence" value="ECO:0007669"/>
    <property type="project" value="UniProtKB-SubCell"/>
</dbReference>
<evidence type="ECO:0000256" key="3">
    <source>
        <dbReference type="ARBA" id="ARBA00022989"/>
    </source>
</evidence>
<dbReference type="Pfam" id="PF01094">
    <property type="entry name" value="ANF_receptor"/>
    <property type="match status" value="2"/>
</dbReference>
<feature type="transmembrane region" description="Helical" evidence="8">
    <location>
        <begin position="939"/>
        <end position="962"/>
    </location>
</feature>
<organism evidence="10 11">
    <name type="scientific">Cymbomonas tetramitiformis</name>
    <dbReference type="NCBI Taxonomy" id="36881"/>
    <lineage>
        <taxon>Eukaryota</taxon>
        <taxon>Viridiplantae</taxon>
        <taxon>Chlorophyta</taxon>
        <taxon>Pyramimonadophyceae</taxon>
        <taxon>Pyramimonadales</taxon>
        <taxon>Pyramimonadaceae</taxon>
        <taxon>Cymbomonas</taxon>
    </lineage>
</organism>
<feature type="transmembrane region" description="Helical" evidence="8">
    <location>
        <begin position="725"/>
        <end position="746"/>
    </location>
</feature>
<keyword evidence="4 8" id="KW-0472">Membrane</keyword>
<evidence type="ECO:0000256" key="6">
    <source>
        <dbReference type="ARBA" id="ARBA00023180"/>
    </source>
</evidence>
<dbReference type="InterPro" id="IPR050726">
    <property type="entry name" value="mGluR"/>
</dbReference>
<evidence type="ECO:0000256" key="8">
    <source>
        <dbReference type="SAM" id="Phobius"/>
    </source>
</evidence>
<proteinExistence type="predicted"/>
<evidence type="ECO:0000259" key="9">
    <source>
        <dbReference type="Pfam" id="PF01094"/>
    </source>
</evidence>
<dbReference type="InterPro" id="IPR009030">
    <property type="entry name" value="Growth_fac_rcpt_cys_sf"/>
</dbReference>
<keyword evidence="3 8" id="KW-1133">Transmembrane helix</keyword>
<feature type="domain" description="Receptor ligand binding region" evidence="9">
    <location>
        <begin position="82"/>
        <end position="144"/>
    </location>
</feature>
<sequence>MSWRRISCWYLGVRGYINTSTPEYVAFAERWRAQPATMDPVTGWCSSAADDAGSPIYQRYDVDDNLTSYDACVGMVFNTTEEIPPYAAYWYDAVYVVAYALQTLLEDQYTVDIVGAELRDAMLAQSFLGVSGYIAFDQAGDRAARSVQYTVVNHDGDTGLQHIGLWNEGSRYQECKATQSDCRSVVWSTGDGSQPKASFVNLGLGQALNQNSTSQNKYLAAILMALSEIDRNATLHPQTRLDIALQDTKCAASSGSEAAKSLQHWGADVIIGMTCSSATINAADVLSPYHIPQISGQSSSELLSSTQDSSQDPYPYLMRTIPSDAFQASALADLVHFYNWTRVATVAGEDSYGLSGIEAFQEAAEALDITIRQQDRLTYEIGVEDFSEVVRGLQESRALIIVTFGHALDTGRLMEQAYAAGVGGEGYVWVGSDAGVELDPAISDELAKNIMRGYLGVRGYINTSTPEYVAFAERWRAQPATMDPVTGWCSSAADDAGSPIYQRYDVDDNLTSYDACVGTVLNTTEEIPPYAAYWGSGRSVQYTVVNHDGDTGFRRLSGVDTGVPVDGTCIRGQTFVLSDLQCQPCTPGYFHDISNDICEPCEAGSVTANHGSSDCLLCLDLRDAYQDQAGQTECHLCPDGAECPSGVSAVGTEGYWRDSIHRDKLLSCLSDGACLGENDPYEGPGCREGHTGPICGVCADGYAKDVFTQDVCSDCSDHEENTNKVVVLFVCVNACLAGFLFATFYWPWIRYKRGQPTIFANGPEEMGPGAGAGPHESPRNGERGQTRLDHQPATIAADVAIMAEASGRQSMLPYIARRTLDSFFLSSQALLREGKLANLVRSSDTLSDSLSGVRNMVAQIDQIYKSGPGELCTLFSQLLAAIISFTQVIGSFAQMNVSWPGNIELFYKGIDLSTYFPLEIKGLHCMGVRGLHARYYQTMLFAAVILSFFLLLYFASGVFLTAKKDRE</sequence>
<accession>A0AAE0ET44</accession>
<keyword evidence="2 8" id="KW-0812">Transmembrane</keyword>
<dbReference type="SMART" id="SM01411">
    <property type="entry name" value="Ephrin_rec_like"/>
    <property type="match status" value="1"/>
</dbReference>
<evidence type="ECO:0000256" key="7">
    <source>
        <dbReference type="SAM" id="MobiDB-lite"/>
    </source>
</evidence>
<dbReference type="EMBL" id="LGRX02034036">
    <property type="protein sequence ID" value="KAK3239062.1"/>
    <property type="molecule type" value="Genomic_DNA"/>
</dbReference>
<protein>
    <recommendedName>
        <fullName evidence="9">Receptor ligand binding region domain-containing protein</fullName>
    </recommendedName>
</protein>
<dbReference type="Gene3D" id="2.10.50.10">
    <property type="entry name" value="Tumor Necrosis Factor Receptor, subunit A, domain 2"/>
    <property type="match status" value="1"/>
</dbReference>
<dbReference type="InterPro" id="IPR000337">
    <property type="entry name" value="GPCR_3"/>
</dbReference>
<comment type="caution">
    <text evidence="10">The sequence shown here is derived from an EMBL/GenBank/DDBJ whole genome shotgun (WGS) entry which is preliminary data.</text>
</comment>
<gene>
    <name evidence="10" type="ORF">CYMTET_50981</name>
</gene>
<reference evidence="10 11" key="1">
    <citation type="journal article" date="2015" name="Genome Biol. Evol.">
        <title>Comparative Genomics of a Bacterivorous Green Alga Reveals Evolutionary Causalities and Consequences of Phago-Mixotrophic Mode of Nutrition.</title>
        <authorList>
            <person name="Burns J.A."/>
            <person name="Paasch A."/>
            <person name="Narechania A."/>
            <person name="Kim E."/>
        </authorList>
    </citation>
    <scope>NUCLEOTIDE SEQUENCE [LARGE SCALE GENOMIC DNA]</scope>
    <source>
        <strain evidence="10 11">PLY_AMNH</strain>
    </source>
</reference>
<evidence type="ECO:0000256" key="1">
    <source>
        <dbReference type="ARBA" id="ARBA00004141"/>
    </source>
</evidence>
<dbReference type="SUPFAM" id="SSF53822">
    <property type="entry name" value="Periplasmic binding protein-like I"/>
    <property type="match status" value="2"/>
</dbReference>
<evidence type="ECO:0000256" key="5">
    <source>
        <dbReference type="ARBA" id="ARBA00023170"/>
    </source>
</evidence>
<dbReference type="GO" id="GO:0004930">
    <property type="term" value="F:G protein-coupled receptor activity"/>
    <property type="evidence" value="ECO:0007669"/>
    <property type="project" value="InterPro"/>
</dbReference>
<comment type="subcellular location">
    <subcellularLocation>
        <location evidence="1">Membrane</location>
        <topology evidence="1">Multi-pass membrane protein</topology>
    </subcellularLocation>
</comment>
<dbReference type="InterPro" id="IPR028082">
    <property type="entry name" value="Peripla_BP_I"/>
</dbReference>
<feature type="region of interest" description="Disordered" evidence="7">
    <location>
        <begin position="762"/>
        <end position="786"/>
    </location>
</feature>
<dbReference type="AlphaFoldDB" id="A0AAE0ET44"/>
<dbReference type="InterPro" id="IPR001828">
    <property type="entry name" value="ANF_lig-bd_rcpt"/>
</dbReference>
<dbReference type="Gene3D" id="3.40.50.2300">
    <property type="match status" value="3"/>
</dbReference>
<name>A0AAE0ET44_9CHLO</name>
<evidence type="ECO:0000256" key="4">
    <source>
        <dbReference type="ARBA" id="ARBA00023136"/>
    </source>
</evidence>